<evidence type="ECO:0000313" key="2">
    <source>
        <dbReference type="Proteomes" id="UP001139011"/>
    </source>
</evidence>
<sequence>MDEQIRYHFMHKERMAVTNEIIIQFMDFQGKRLVRATAQDLNSSDNQKLKEDARKQWDRIKRAETMEQK</sequence>
<dbReference type="RefSeq" id="WP_248252097.1">
    <property type="nucleotide sequence ID" value="NZ_JAIWJX010000002.1"/>
</dbReference>
<organism evidence="1 2">
    <name type="scientific">Fictibacillus marinisediminis</name>
    <dbReference type="NCBI Taxonomy" id="2878389"/>
    <lineage>
        <taxon>Bacteria</taxon>
        <taxon>Bacillati</taxon>
        <taxon>Bacillota</taxon>
        <taxon>Bacilli</taxon>
        <taxon>Bacillales</taxon>
        <taxon>Fictibacillaceae</taxon>
        <taxon>Fictibacillus</taxon>
    </lineage>
</organism>
<name>A0A9X1XBM3_9BACL</name>
<reference evidence="1" key="1">
    <citation type="submission" date="2021-09" db="EMBL/GenBank/DDBJ databases">
        <title>Genome analysis of Fictibacillus sp. KIGAM418 isolated from marine sediment.</title>
        <authorList>
            <person name="Seo M.-J."/>
            <person name="Cho E.-S."/>
            <person name="Hwang C.Y."/>
        </authorList>
    </citation>
    <scope>NUCLEOTIDE SEQUENCE</scope>
    <source>
        <strain evidence="1">KIGAM418</strain>
    </source>
</reference>
<protein>
    <submittedName>
        <fullName evidence="1">Uncharacterized protein</fullName>
    </submittedName>
</protein>
<dbReference type="EMBL" id="JAIWJX010000002">
    <property type="protein sequence ID" value="MCK6256418.1"/>
    <property type="molecule type" value="Genomic_DNA"/>
</dbReference>
<gene>
    <name evidence="1" type="ORF">LCY76_07400</name>
</gene>
<evidence type="ECO:0000313" key="1">
    <source>
        <dbReference type="EMBL" id="MCK6256418.1"/>
    </source>
</evidence>
<keyword evidence="2" id="KW-1185">Reference proteome</keyword>
<proteinExistence type="predicted"/>
<accession>A0A9X1XBM3</accession>
<dbReference type="AlphaFoldDB" id="A0A9X1XBM3"/>
<dbReference type="Proteomes" id="UP001139011">
    <property type="component" value="Unassembled WGS sequence"/>
</dbReference>
<comment type="caution">
    <text evidence="1">The sequence shown here is derived from an EMBL/GenBank/DDBJ whole genome shotgun (WGS) entry which is preliminary data.</text>
</comment>